<name>A0ABR0IZW2_9EURO</name>
<feature type="transmembrane region" description="Helical" evidence="6">
    <location>
        <begin position="123"/>
        <end position="140"/>
    </location>
</feature>
<dbReference type="Gene3D" id="1.20.1250.20">
    <property type="entry name" value="MFS general substrate transporter like domains"/>
    <property type="match status" value="1"/>
</dbReference>
<keyword evidence="5 6" id="KW-0472">Membrane</keyword>
<feature type="transmembrane region" description="Helical" evidence="6">
    <location>
        <begin position="334"/>
        <end position="358"/>
    </location>
</feature>
<evidence type="ECO:0000313" key="9">
    <source>
        <dbReference type="Proteomes" id="UP001345691"/>
    </source>
</evidence>
<feature type="transmembrane region" description="Helical" evidence="6">
    <location>
        <begin position="63"/>
        <end position="83"/>
    </location>
</feature>
<evidence type="ECO:0000256" key="6">
    <source>
        <dbReference type="SAM" id="Phobius"/>
    </source>
</evidence>
<dbReference type="PROSITE" id="PS50850">
    <property type="entry name" value="MFS"/>
    <property type="match status" value="1"/>
</dbReference>
<organism evidence="8 9">
    <name type="scientific">Exophiala sideris</name>
    <dbReference type="NCBI Taxonomy" id="1016849"/>
    <lineage>
        <taxon>Eukaryota</taxon>
        <taxon>Fungi</taxon>
        <taxon>Dikarya</taxon>
        <taxon>Ascomycota</taxon>
        <taxon>Pezizomycotina</taxon>
        <taxon>Eurotiomycetes</taxon>
        <taxon>Chaetothyriomycetidae</taxon>
        <taxon>Chaetothyriales</taxon>
        <taxon>Herpotrichiellaceae</taxon>
        <taxon>Exophiala</taxon>
    </lineage>
</organism>
<gene>
    <name evidence="8" type="ORF">LTR69_009522</name>
</gene>
<dbReference type="InterPro" id="IPR036259">
    <property type="entry name" value="MFS_trans_sf"/>
</dbReference>
<feature type="transmembrane region" description="Helical" evidence="6">
    <location>
        <begin position="20"/>
        <end position="43"/>
    </location>
</feature>
<feature type="transmembrane region" description="Helical" evidence="6">
    <location>
        <begin position="306"/>
        <end position="327"/>
    </location>
</feature>
<dbReference type="Pfam" id="PF00083">
    <property type="entry name" value="Sugar_tr"/>
    <property type="match status" value="1"/>
</dbReference>
<feature type="transmembrane region" description="Helical" evidence="6">
    <location>
        <begin position="187"/>
        <end position="206"/>
    </location>
</feature>
<evidence type="ECO:0000256" key="3">
    <source>
        <dbReference type="ARBA" id="ARBA00022692"/>
    </source>
</evidence>
<feature type="transmembrane region" description="Helical" evidence="6">
    <location>
        <begin position="411"/>
        <end position="428"/>
    </location>
</feature>
<comment type="subcellular location">
    <subcellularLocation>
        <location evidence="1">Membrane</location>
        <topology evidence="1">Multi-pass membrane protein</topology>
    </subcellularLocation>
</comment>
<dbReference type="EMBL" id="JAVRRF010000027">
    <property type="protein sequence ID" value="KAK5052953.1"/>
    <property type="molecule type" value="Genomic_DNA"/>
</dbReference>
<feature type="domain" description="Major facilitator superfamily (MFS) profile" evidence="7">
    <location>
        <begin position="21"/>
        <end position="463"/>
    </location>
</feature>
<keyword evidence="3 6" id="KW-0812">Transmembrane</keyword>
<feature type="transmembrane region" description="Helical" evidence="6">
    <location>
        <begin position="440"/>
        <end position="459"/>
    </location>
</feature>
<comment type="similarity">
    <text evidence="2">Belongs to the major facilitator superfamily. Sugar transporter (TC 2.A.1.1) family.</text>
</comment>
<feature type="transmembrane region" description="Helical" evidence="6">
    <location>
        <begin position="152"/>
        <end position="175"/>
    </location>
</feature>
<feature type="transmembrane region" description="Helical" evidence="6">
    <location>
        <begin position="95"/>
        <end position="117"/>
    </location>
</feature>
<evidence type="ECO:0000256" key="5">
    <source>
        <dbReference type="ARBA" id="ARBA00023136"/>
    </source>
</evidence>
<dbReference type="PANTHER" id="PTHR48022">
    <property type="entry name" value="PLASTIDIC GLUCOSE TRANSPORTER 4"/>
    <property type="match status" value="1"/>
</dbReference>
<evidence type="ECO:0000256" key="1">
    <source>
        <dbReference type="ARBA" id="ARBA00004141"/>
    </source>
</evidence>
<keyword evidence="4 6" id="KW-1133">Transmembrane helix</keyword>
<protein>
    <recommendedName>
        <fullName evidence="7">Major facilitator superfamily (MFS) profile domain-containing protein</fullName>
    </recommendedName>
</protein>
<proteinExistence type="inferred from homology"/>
<evidence type="ECO:0000256" key="4">
    <source>
        <dbReference type="ARBA" id="ARBA00022989"/>
    </source>
</evidence>
<evidence type="ECO:0000313" key="8">
    <source>
        <dbReference type="EMBL" id="KAK5052953.1"/>
    </source>
</evidence>
<feature type="transmembrane region" description="Helical" evidence="6">
    <location>
        <begin position="269"/>
        <end position="291"/>
    </location>
</feature>
<accession>A0ABR0IZW2</accession>
<dbReference type="InterPro" id="IPR050360">
    <property type="entry name" value="MFS_Sugar_Transporters"/>
</dbReference>
<keyword evidence="9" id="KW-1185">Reference proteome</keyword>
<dbReference type="InterPro" id="IPR005828">
    <property type="entry name" value="MFS_sugar_transport-like"/>
</dbReference>
<sequence length="519" mass="57367">MYLKTGHRRPKRQFKPINAFIIAVMALGSLGYGYSASIISTTLAQPSFYTYFDLAARSNENDVIGLMNSLYQAGGFLGTFTVAYSCDRWGRRAGIAIPALLILIMGVLLAASVNLAMFIACRFWAGWASYMVISACPVWMTEVVPARNRGSLVAVNGASLIAGFCLAGWVGYGFWHLPDTNNWQWRGPMLLQCLPVAILLPCMYWLPESPRWLIIQGREEEAARVLNMLHTPEEAIHEFQQIKAQTEVEIRLDSSYWALFTKPSYRKRCMLAFTTTVGIQFCGPILIANYGPTLYKSLGFDANKQFVYQCGWLTLAFGGGLLSLFVVDTMPRPILLAGGIAFCLGCLSIEAALVATYASTPEKLAQPNEAALKAAVAMFYIFIVVFEATLDSGRFVYLGELFPTHLRAKGISFGISGVNLINIVWLQVAPTAFANIGWKFYLVLIIPGMAFATLIFFWCPNTKGMPLEEIAELFGDEVHHAGRPSPGEEMHASTEHEYSGKRAEVPGEVVHEHVELQSV</sequence>
<feature type="transmembrane region" description="Helical" evidence="6">
    <location>
        <begin position="370"/>
        <end position="390"/>
    </location>
</feature>
<reference evidence="8 9" key="1">
    <citation type="submission" date="2023-08" db="EMBL/GenBank/DDBJ databases">
        <title>Black Yeasts Isolated from many extreme environments.</title>
        <authorList>
            <person name="Coleine C."/>
            <person name="Stajich J.E."/>
            <person name="Selbmann L."/>
        </authorList>
    </citation>
    <scope>NUCLEOTIDE SEQUENCE [LARGE SCALE GENOMIC DNA]</scope>
    <source>
        <strain evidence="8 9">CCFEE 6328</strain>
    </source>
</reference>
<evidence type="ECO:0000256" key="2">
    <source>
        <dbReference type="ARBA" id="ARBA00010992"/>
    </source>
</evidence>
<dbReference type="SUPFAM" id="SSF103473">
    <property type="entry name" value="MFS general substrate transporter"/>
    <property type="match status" value="1"/>
</dbReference>
<dbReference type="PANTHER" id="PTHR48022:SF11">
    <property type="entry name" value="MONOSACCHARIDE TRANSPORTER (HXT8), PUTATIVE (AFU_ORTHOLOGUE AFUA_2G08120)-RELATED"/>
    <property type="match status" value="1"/>
</dbReference>
<dbReference type="InterPro" id="IPR020846">
    <property type="entry name" value="MFS_dom"/>
</dbReference>
<evidence type="ECO:0000259" key="7">
    <source>
        <dbReference type="PROSITE" id="PS50850"/>
    </source>
</evidence>
<dbReference type="Proteomes" id="UP001345691">
    <property type="component" value="Unassembled WGS sequence"/>
</dbReference>
<comment type="caution">
    <text evidence="8">The sequence shown here is derived from an EMBL/GenBank/DDBJ whole genome shotgun (WGS) entry which is preliminary data.</text>
</comment>